<feature type="domain" description="Man1/Src1-like C-terminal" evidence="9">
    <location>
        <begin position="329"/>
        <end position="664"/>
    </location>
</feature>
<dbReference type="InterPro" id="IPR025856">
    <property type="entry name" value="HeH/LEM_domain"/>
</dbReference>
<feature type="region of interest" description="Disordered" evidence="7">
    <location>
        <begin position="668"/>
        <end position="705"/>
    </location>
</feature>
<feature type="compositionally biased region" description="Basic and acidic residues" evidence="7">
    <location>
        <begin position="236"/>
        <end position="247"/>
    </location>
</feature>
<dbReference type="PANTHER" id="PTHR47808:SF2">
    <property type="entry name" value="LEM DOMAIN-CONTAINING PROTEIN 2"/>
    <property type="match status" value="1"/>
</dbReference>
<dbReference type="CDD" id="cd12935">
    <property type="entry name" value="LEM_like"/>
    <property type="match status" value="1"/>
</dbReference>
<dbReference type="GO" id="GO:0071763">
    <property type="term" value="P:nuclear membrane organization"/>
    <property type="evidence" value="ECO:0007669"/>
    <property type="project" value="TreeGrafter"/>
</dbReference>
<feature type="compositionally biased region" description="Polar residues" evidence="7">
    <location>
        <begin position="188"/>
        <end position="203"/>
    </location>
</feature>
<keyword evidence="12" id="KW-1185">Reference proteome</keyword>
<dbReference type="GO" id="GO:0005637">
    <property type="term" value="C:nuclear inner membrane"/>
    <property type="evidence" value="ECO:0007669"/>
    <property type="project" value="UniProtKB-SubCell"/>
</dbReference>
<feature type="compositionally biased region" description="Basic and acidic residues" evidence="7">
    <location>
        <begin position="454"/>
        <end position="471"/>
    </location>
</feature>
<evidence type="ECO:0000256" key="7">
    <source>
        <dbReference type="SAM" id="MobiDB-lite"/>
    </source>
</evidence>
<comment type="caution">
    <text evidence="11">The sequence shown here is derived from an EMBL/GenBank/DDBJ whole genome shotgun (WGS) entry which is preliminary data.</text>
</comment>
<dbReference type="Proteomes" id="UP000605986">
    <property type="component" value="Unassembled WGS sequence"/>
</dbReference>
<feature type="domain" description="HeH/LEM" evidence="10">
    <location>
        <begin position="18"/>
        <end position="48"/>
    </location>
</feature>
<evidence type="ECO:0000256" key="2">
    <source>
        <dbReference type="ARBA" id="ARBA00022553"/>
    </source>
</evidence>
<feature type="compositionally biased region" description="Basic and acidic residues" evidence="7">
    <location>
        <begin position="693"/>
        <end position="705"/>
    </location>
</feature>
<evidence type="ECO:0000259" key="10">
    <source>
        <dbReference type="Pfam" id="PF12949"/>
    </source>
</evidence>
<dbReference type="Pfam" id="PF09402">
    <property type="entry name" value="MSC"/>
    <property type="match status" value="1"/>
</dbReference>
<name>A0A8H4KQF4_9HYPO</name>
<keyword evidence="3 8" id="KW-0812">Transmembrane</keyword>
<evidence type="ECO:0000259" key="9">
    <source>
        <dbReference type="Pfam" id="PF09402"/>
    </source>
</evidence>
<evidence type="ECO:0000256" key="1">
    <source>
        <dbReference type="ARBA" id="ARBA00004540"/>
    </source>
</evidence>
<organism evidence="11 12">
    <name type="scientific">Fusarium austroafricanum</name>
    <dbReference type="NCBI Taxonomy" id="2364996"/>
    <lineage>
        <taxon>Eukaryota</taxon>
        <taxon>Fungi</taxon>
        <taxon>Dikarya</taxon>
        <taxon>Ascomycota</taxon>
        <taxon>Pezizomycotina</taxon>
        <taxon>Sordariomycetes</taxon>
        <taxon>Hypocreomycetidae</taxon>
        <taxon>Hypocreales</taxon>
        <taxon>Nectriaceae</taxon>
        <taxon>Fusarium</taxon>
        <taxon>Fusarium concolor species complex</taxon>
    </lineage>
</organism>
<sequence length="705" mass="79278">MADMEDYLEEGFDPRGVTIPRLRSILVTHNVEYPATAKKAQLVELVEDHVLAQAPKLRAQRAKAKRSSMGIVNAGSPEDNGSWDDYDLPPPSTNKKRSKSPRKASGRIKTEDDVLATPAPRARSPTKRSTRSVSRALSHADEHEQYEAPRSVRQPRRAVTPQIKAEPEEEETILPEPDHEESVFTYDNPFQSGSSPAQNTKTPTNRRRTGESIKSARSSSRRRTDNFNDYDEVDEPIVHHPGRDSIRSVKSSSRLRANDFDDYDEDVEPTPRYRQPTPDLLEPGEEFTPNEQLELEEAASRGETAIEPRKPVNQVARRGGFKAPLFVLFMSLFGAYLAWYRQEKISVGYCQVGYPANSLVSPDIPIPEALIPFVEPQCEPCPAHGYCYEDFSVRCENGFILKPHPLSLGGLVPLPPTCEPDGEKARRVKAVADRAIEELRERRAQYECGDLATEDGKKEESPAIPEQELKKAVSRKRSKRLNEDEFDELWAAAIGEVKARDEVEIIEAETAPSSNSSDLPVRQLSSSSLARLPLVCAFKRSLRLGLARYRLPIGLLVVSVLAVFYMRARYRKHVATSAQVPALVDLVLGRLANQKELGEEGIDDPWLFLPNLRDDVLRTVHSLSERERIWQRVKVVVEQNSNVRTSQREGRSGEVGRAWEWIGPVAGEGARRRRSGRVSLGPDSQLEPTKATPDVKKWEEPRPIY</sequence>
<dbReference type="OrthoDB" id="2503928at2759"/>
<keyword evidence="5 8" id="KW-0472">Membrane</keyword>
<dbReference type="GO" id="GO:0005783">
    <property type="term" value="C:endoplasmic reticulum"/>
    <property type="evidence" value="ECO:0007669"/>
    <property type="project" value="TreeGrafter"/>
</dbReference>
<proteinExistence type="predicted"/>
<reference evidence="11" key="1">
    <citation type="submission" date="2020-01" db="EMBL/GenBank/DDBJ databases">
        <title>Identification and distribution of gene clusters putatively required for synthesis of sphingolipid metabolism inhibitors in phylogenetically diverse species of the filamentous fungus Fusarium.</title>
        <authorList>
            <person name="Kim H.-S."/>
            <person name="Busman M."/>
            <person name="Brown D.W."/>
            <person name="Divon H."/>
            <person name="Uhlig S."/>
            <person name="Proctor R.H."/>
        </authorList>
    </citation>
    <scope>NUCLEOTIDE SEQUENCE</scope>
    <source>
        <strain evidence="11">NRRL 53441</strain>
    </source>
</reference>
<keyword evidence="6" id="KW-0539">Nucleus</keyword>
<dbReference type="EMBL" id="JAADJG010000140">
    <property type="protein sequence ID" value="KAF4453863.1"/>
    <property type="molecule type" value="Genomic_DNA"/>
</dbReference>
<comment type="subcellular location">
    <subcellularLocation>
        <location evidence="1">Nucleus inner membrane</location>
    </subcellularLocation>
</comment>
<evidence type="ECO:0000256" key="4">
    <source>
        <dbReference type="ARBA" id="ARBA00022989"/>
    </source>
</evidence>
<evidence type="ECO:0000256" key="5">
    <source>
        <dbReference type="ARBA" id="ARBA00023136"/>
    </source>
</evidence>
<dbReference type="InterPro" id="IPR044780">
    <property type="entry name" value="Heh2/Src1"/>
</dbReference>
<keyword evidence="4 8" id="KW-1133">Transmembrane helix</keyword>
<dbReference type="GO" id="GO:0034399">
    <property type="term" value="C:nuclear periphery"/>
    <property type="evidence" value="ECO:0007669"/>
    <property type="project" value="TreeGrafter"/>
</dbReference>
<accession>A0A8H4KQF4</accession>
<feature type="transmembrane region" description="Helical" evidence="8">
    <location>
        <begin position="549"/>
        <end position="568"/>
    </location>
</feature>
<feature type="compositionally biased region" description="Basic and acidic residues" evidence="7">
    <location>
        <begin position="138"/>
        <end position="147"/>
    </location>
</feature>
<evidence type="ECO:0000313" key="11">
    <source>
        <dbReference type="EMBL" id="KAF4453863.1"/>
    </source>
</evidence>
<keyword evidence="2" id="KW-0597">Phosphoprotein</keyword>
<evidence type="ECO:0008006" key="13">
    <source>
        <dbReference type="Google" id="ProtNLM"/>
    </source>
</evidence>
<feature type="region of interest" description="Disordered" evidence="7">
    <location>
        <begin position="61"/>
        <end position="285"/>
    </location>
</feature>
<gene>
    <name evidence="11" type="ORF">F53441_3549</name>
</gene>
<dbReference type="Gene3D" id="1.10.720.40">
    <property type="match status" value="1"/>
</dbReference>
<protein>
    <recommendedName>
        <fullName evidence="13">LEM-like domain-containing protein</fullName>
    </recommendedName>
</protein>
<dbReference type="InterPro" id="IPR041885">
    <property type="entry name" value="MAN1_winged_helix_dom"/>
</dbReference>
<dbReference type="InterPro" id="IPR018996">
    <property type="entry name" value="Man1/Src1-like_C"/>
</dbReference>
<dbReference type="Gene3D" id="1.10.10.1180">
    <property type="entry name" value="MAN1, winged-helix domain"/>
    <property type="match status" value="1"/>
</dbReference>
<evidence type="ECO:0000256" key="6">
    <source>
        <dbReference type="ARBA" id="ARBA00023242"/>
    </source>
</evidence>
<feature type="compositionally biased region" description="Basic residues" evidence="7">
    <location>
        <begin position="94"/>
        <end position="106"/>
    </location>
</feature>
<dbReference type="Pfam" id="PF12949">
    <property type="entry name" value="HeH"/>
    <property type="match status" value="1"/>
</dbReference>
<evidence type="ECO:0000313" key="12">
    <source>
        <dbReference type="Proteomes" id="UP000605986"/>
    </source>
</evidence>
<evidence type="ECO:0000256" key="8">
    <source>
        <dbReference type="SAM" id="Phobius"/>
    </source>
</evidence>
<evidence type="ECO:0000256" key="3">
    <source>
        <dbReference type="ARBA" id="ARBA00022692"/>
    </source>
</evidence>
<dbReference type="InterPro" id="IPR011015">
    <property type="entry name" value="LEM/LEM-like_dom_sf"/>
</dbReference>
<dbReference type="AlphaFoldDB" id="A0A8H4KQF4"/>
<feature type="region of interest" description="Disordered" evidence="7">
    <location>
        <begin position="454"/>
        <end position="475"/>
    </location>
</feature>
<dbReference type="PANTHER" id="PTHR47808">
    <property type="entry name" value="INNER NUCLEAR MEMBRANE PROTEIN HEH2-RELATED"/>
    <property type="match status" value="1"/>
</dbReference>
<dbReference type="GO" id="GO:0003682">
    <property type="term" value="F:chromatin binding"/>
    <property type="evidence" value="ECO:0007669"/>
    <property type="project" value="InterPro"/>
</dbReference>